<dbReference type="Pfam" id="PF08867">
    <property type="entry name" value="FRG"/>
    <property type="match status" value="1"/>
</dbReference>
<comment type="caution">
    <text evidence="2">The sequence shown here is derived from an EMBL/GenBank/DDBJ whole genome shotgun (WGS) entry which is preliminary data.</text>
</comment>
<evidence type="ECO:0000313" key="2">
    <source>
        <dbReference type="EMBL" id="GAI17595.1"/>
    </source>
</evidence>
<organism evidence="2">
    <name type="scientific">marine sediment metagenome</name>
    <dbReference type="NCBI Taxonomy" id="412755"/>
    <lineage>
        <taxon>unclassified sequences</taxon>
        <taxon>metagenomes</taxon>
        <taxon>ecological metagenomes</taxon>
    </lineage>
</organism>
<sequence length="276" mass="32327">MKAILGKAWCHLSFSNQEKCTVKEVRSSDALNVFNYDELVRHIAYISFHNPEYSIFFRSQPEDYKNKEKLSVMYPSIYRRLSNLSERYYKLKNRFDILNTAEQLLLTEFRKSRFLGVSKLEKYREIRWAVLQHYNVCETPLLDVTHSLRVACSFAIHQSNNYAHIFILGFPHIDGSITYSVDEELLNVKLLSICPPKAVRPYFQEGFLVGSFPSSESKRSIQLNIARRLIAKFRINCKEFIKRGFQGIPYELLFPTQDSVKNVCSRIKDQIKIKST</sequence>
<dbReference type="SMART" id="SM00901">
    <property type="entry name" value="FRG"/>
    <property type="match status" value="1"/>
</dbReference>
<feature type="domain" description="FRG" evidence="1">
    <location>
        <begin position="51"/>
        <end position="166"/>
    </location>
</feature>
<protein>
    <recommendedName>
        <fullName evidence="1">FRG domain-containing protein</fullName>
    </recommendedName>
</protein>
<dbReference type="EMBL" id="BARV01006880">
    <property type="protein sequence ID" value="GAI17595.1"/>
    <property type="molecule type" value="Genomic_DNA"/>
</dbReference>
<name>X1MSD8_9ZZZZ</name>
<evidence type="ECO:0000259" key="1">
    <source>
        <dbReference type="SMART" id="SM00901"/>
    </source>
</evidence>
<dbReference type="InterPro" id="IPR014966">
    <property type="entry name" value="FRG-dom"/>
</dbReference>
<accession>X1MSD8</accession>
<gene>
    <name evidence="2" type="ORF">S06H3_14078</name>
</gene>
<proteinExistence type="predicted"/>
<dbReference type="AlphaFoldDB" id="X1MSD8"/>
<reference evidence="2" key="1">
    <citation type="journal article" date="2014" name="Front. Microbiol.">
        <title>High frequency of phylogenetically diverse reductive dehalogenase-homologous genes in deep subseafloor sedimentary metagenomes.</title>
        <authorList>
            <person name="Kawai M."/>
            <person name="Futagami T."/>
            <person name="Toyoda A."/>
            <person name="Takaki Y."/>
            <person name="Nishi S."/>
            <person name="Hori S."/>
            <person name="Arai W."/>
            <person name="Tsubouchi T."/>
            <person name="Morono Y."/>
            <person name="Uchiyama I."/>
            <person name="Ito T."/>
            <person name="Fujiyama A."/>
            <person name="Inagaki F."/>
            <person name="Takami H."/>
        </authorList>
    </citation>
    <scope>NUCLEOTIDE SEQUENCE</scope>
    <source>
        <strain evidence="2">Expedition CK06-06</strain>
    </source>
</reference>